<accession>A0A1H6ERR2</accession>
<name>A0A1H6ERR2_9ACTN</name>
<dbReference type="Gene3D" id="1.10.260.40">
    <property type="entry name" value="lambda repressor-like DNA-binding domains"/>
    <property type="match status" value="1"/>
</dbReference>
<gene>
    <name evidence="1" type="ORF">SAMN05444920_116227</name>
</gene>
<dbReference type="SUPFAM" id="SSF47413">
    <property type="entry name" value="lambda repressor-like DNA-binding domains"/>
    <property type="match status" value="1"/>
</dbReference>
<evidence type="ECO:0000313" key="1">
    <source>
        <dbReference type="EMBL" id="SEH00492.1"/>
    </source>
</evidence>
<reference evidence="1 2" key="1">
    <citation type="submission" date="2016-10" db="EMBL/GenBank/DDBJ databases">
        <authorList>
            <person name="de Groot N.N."/>
        </authorList>
    </citation>
    <scope>NUCLEOTIDE SEQUENCE [LARGE SCALE GENOMIC DNA]</scope>
    <source>
        <strain evidence="1 2">CGMCC 4.7037</strain>
    </source>
</reference>
<dbReference type="Proteomes" id="UP000236732">
    <property type="component" value="Unassembled WGS sequence"/>
</dbReference>
<dbReference type="Pfam" id="PF13560">
    <property type="entry name" value="HTH_31"/>
    <property type="match status" value="1"/>
</dbReference>
<dbReference type="CDD" id="cd00093">
    <property type="entry name" value="HTH_XRE"/>
    <property type="match status" value="1"/>
</dbReference>
<keyword evidence="2" id="KW-1185">Reference proteome</keyword>
<evidence type="ECO:0000313" key="2">
    <source>
        <dbReference type="Proteomes" id="UP000236732"/>
    </source>
</evidence>
<dbReference type="AlphaFoldDB" id="A0A1H6ERR2"/>
<organism evidence="1 2">
    <name type="scientific">Nonomuraea solani</name>
    <dbReference type="NCBI Taxonomy" id="1144553"/>
    <lineage>
        <taxon>Bacteria</taxon>
        <taxon>Bacillati</taxon>
        <taxon>Actinomycetota</taxon>
        <taxon>Actinomycetes</taxon>
        <taxon>Streptosporangiales</taxon>
        <taxon>Streptosporangiaceae</taxon>
        <taxon>Nonomuraea</taxon>
    </lineage>
</organism>
<protein>
    <submittedName>
        <fullName evidence="1">Helix-turn-helix domain-containing protein</fullName>
    </submittedName>
</protein>
<dbReference type="EMBL" id="FNVT01000016">
    <property type="protein sequence ID" value="SEH00492.1"/>
    <property type="molecule type" value="Genomic_DNA"/>
</dbReference>
<proteinExistence type="predicted"/>
<sequence length="490" mass="53322">MPADGAEPVVIPADLWQRPEMRTALTNRDIGHLFRLVRQYAGVSQTRIGVAVGFSQGKVSEYMKGKAQVVALDVFERIAEGLNMPDPARMTLGLAPRILTGVPLPPTPIPAWDGTPASSLLNVEQVVIGSRQPDDACDVDVLTLAWIVGRLDGHMDRRTMLLIAAGLTAESAASIANPWERLTLALSGTRADQEDTVERLEARTVGFHRLEETMPARSLYQGLTAHLNELSTLLQAGLPDRLRRRLAATTGEAAVLASWIAWEIKQPGQSAAFDRIATLAAQESGHPIIQACAYAYRSYAVRGAPAVQNIRLAQQYLPAQGDNATRAWLLAREAEELAALCDRQALIRMEQARDAYGAARPQRERAWTRFLDSGRMAAYRLSTYVSLGDEQRVIDEGQAALNALSHETDHKKIAAVHADIAAAQLRIGDLNEGITSGRQALETAQRTESRWAFQQLTGVENALTGKRDASARELLAAINAAHRSLSQSSA</sequence>
<dbReference type="GO" id="GO:0003677">
    <property type="term" value="F:DNA binding"/>
    <property type="evidence" value="ECO:0007669"/>
    <property type="project" value="InterPro"/>
</dbReference>
<dbReference type="RefSeq" id="WP_200824586.1">
    <property type="nucleotide sequence ID" value="NZ_FNVT01000016.1"/>
</dbReference>
<dbReference type="InterPro" id="IPR001387">
    <property type="entry name" value="Cro/C1-type_HTH"/>
</dbReference>
<dbReference type="InterPro" id="IPR010982">
    <property type="entry name" value="Lambda_DNA-bd_dom_sf"/>
</dbReference>